<dbReference type="InterPro" id="IPR023198">
    <property type="entry name" value="PGP-like_dom2"/>
</dbReference>
<dbReference type="InterPro" id="IPR036412">
    <property type="entry name" value="HAD-like_sf"/>
</dbReference>
<dbReference type="InterPro" id="IPR023214">
    <property type="entry name" value="HAD_sf"/>
</dbReference>
<dbReference type="RefSeq" id="WP_058507010.1">
    <property type="nucleotide sequence ID" value="NZ_CAAAIK010000007.1"/>
</dbReference>
<sequence length="199" mass="22712">MHLIIDFDGTIANSAPMLLEKLRQTVPYPIELETLRGMSFKDILIRMDVGKLQFLYLIYSIRRDFKRNLHSIGLVDQMGEALKDLCVQGHHLHIVSSNSARNIRQFLKHHQISHYFESISSLYTVFNKASGLKALVKNKNMPHSDVIYIGDEIRDIEAALAAGIRSCAVSWGVNNEEALKRHQPHFLLNHPRELAAVFV</sequence>
<dbReference type="OrthoDB" id="9782449at2"/>
<accession>A0A0W0Y533</accession>
<comment type="caution">
    <text evidence="1">The sequence shown here is derived from an EMBL/GenBank/DDBJ whole genome shotgun (WGS) entry which is preliminary data.</text>
</comment>
<dbReference type="InterPro" id="IPR041492">
    <property type="entry name" value="HAD_2"/>
</dbReference>
<dbReference type="Gene3D" id="1.10.150.240">
    <property type="entry name" value="Putative phosphatase, domain 2"/>
    <property type="match status" value="1"/>
</dbReference>
<name>A0A0W0Y533_9GAMM</name>
<dbReference type="GO" id="GO:0005829">
    <property type="term" value="C:cytosol"/>
    <property type="evidence" value="ECO:0007669"/>
    <property type="project" value="TreeGrafter"/>
</dbReference>
<dbReference type="STRING" id="45073.Lqui_0921"/>
<gene>
    <name evidence="1" type="ORF">Lqui_0921</name>
</gene>
<dbReference type="SUPFAM" id="SSF56784">
    <property type="entry name" value="HAD-like"/>
    <property type="match status" value="1"/>
</dbReference>
<proteinExistence type="predicted"/>
<dbReference type="PATRIC" id="fig|45073.5.peg.973"/>
<dbReference type="SFLD" id="SFLDG01129">
    <property type="entry name" value="C1.5:_HAD__Beta-PGM__Phosphata"/>
    <property type="match status" value="1"/>
</dbReference>
<dbReference type="EMBL" id="LNYS01000006">
    <property type="protein sequence ID" value="KTD52077.1"/>
    <property type="molecule type" value="Genomic_DNA"/>
</dbReference>
<dbReference type="Proteomes" id="UP000054618">
    <property type="component" value="Unassembled WGS sequence"/>
</dbReference>
<dbReference type="PANTHER" id="PTHR43434:SF13">
    <property type="entry name" value="PHOSPHOGLYCOLATE PHOSPHATASE"/>
    <property type="match status" value="1"/>
</dbReference>
<evidence type="ECO:0000313" key="2">
    <source>
        <dbReference type="Proteomes" id="UP000054618"/>
    </source>
</evidence>
<dbReference type="SFLD" id="SFLDS00003">
    <property type="entry name" value="Haloacid_Dehalogenase"/>
    <property type="match status" value="1"/>
</dbReference>
<organism evidence="1 2">
    <name type="scientific">Legionella quinlivanii</name>
    <dbReference type="NCBI Taxonomy" id="45073"/>
    <lineage>
        <taxon>Bacteria</taxon>
        <taxon>Pseudomonadati</taxon>
        <taxon>Pseudomonadota</taxon>
        <taxon>Gammaproteobacteria</taxon>
        <taxon>Legionellales</taxon>
        <taxon>Legionellaceae</taxon>
        <taxon>Legionella</taxon>
    </lineage>
</organism>
<reference evidence="1 2" key="1">
    <citation type="submission" date="2015-11" db="EMBL/GenBank/DDBJ databases">
        <title>Genomic analysis of 38 Legionella species identifies large and diverse effector repertoires.</title>
        <authorList>
            <person name="Burstein D."/>
            <person name="Amaro F."/>
            <person name="Zusman T."/>
            <person name="Lifshitz Z."/>
            <person name="Cohen O."/>
            <person name="Gilbert J.A."/>
            <person name="Pupko T."/>
            <person name="Shuman H.A."/>
            <person name="Segal G."/>
        </authorList>
    </citation>
    <scope>NUCLEOTIDE SEQUENCE [LARGE SCALE GENOMIC DNA]</scope>
    <source>
        <strain evidence="1 2">CDC#1442-AUS-E</strain>
    </source>
</reference>
<dbReference type="PANTHER" id="PTHR43434">
    <property type="entry name" value="PHOSPHOGLYCOLATE PHOSPHATASE"/>
    <property type="match status" value="1"/>
</dbReference>
<dbReference type="Gene3D" id="3.40.50.1000">
    <property type="entry name" value="HAD superfamily/HAD-like"/>
    <property type="match status" value="1"/>
</dbReference>
<dbReference type="Pfam" id="PF13419">
    <property type="entry name" value="HAD_2"/>
    <property type="match status" value="1"/>
</dbReference>
<evidence type="ECO:0000313" key="1">
    <source>
        <dbReference type="EMBL" id="KTD52077.1"/>
    </source>
</evidence>
<dbReference type="InterPro" id="IPR050155">
    <property type="entry name" value="HAD-like_hydrolase_sf"/>
</dbReference>
<dbReference type="GO" id="GO:0008967">
    <property type="term" value="F:phosphoglycolate phosphatase activity"/>
    <property type="evidence" value="ECO:0007669"/>
    <property type="project" value="TreeGrafter"/>
</dbReference>
<keyword evidence="2" id="KW-1185">Reference proteome</keyword>
<keyword evidence="1" id="KW-0378">Hydrolase</keyword>
<dbReference type="GO" id="GO:0006281">
    <property type="term" value="P:DNA repair"/>
    <property type="evidence" value="ECO:0007669"/>
    <property type="project" value="TreeGrafter"/>
</dbReference>
<protein>
    <submittedName>
        <fullName evidence="1">HAD-superfamily hydrolase</fullName>
    </submittedName>
</protein>
<dbReference type="AlphaFoldDB" id="A0A0W0Y533"/>